<dbReference type="SUPFAM" id="SSF50037">
    <property type="entry name" value="C-terminal domain of transcriptional repressors"/>
    <property type="match status" value="1"/>
</dbReference>
<comment type="caution">
    <text evidence="3">The sequence shown here is derived from an EMBL/GenBank/DDBJ whole genome shotgun (WGS) entry which is preliminary data.</text>
</comment>
<keyword evidence="1" id="KW-0408">Iron</keyword>
<dbReference type="SMART" id="SM00899">
    <property type="entry name" value="FeoA"/>
    <property type="match status" value="1"/>
</dbReference>
<dbReference type="AlphaFoldDB" id="A0A292YBJ5"/>
<evidence type="ECO:0000313" key="3">
    <source>
        <dbReference type="EMBL" id="GAX86775.1"/>
    </source>
</evidence>
<proteinExistence type="predicted"/>
<reference evidence="3 4" key="1">
    <citation type="journal article" date="2017" name="Syst. Appl. Microbiol.">
        <title>Lebetimonas natsushimae sp. nov., a novel strictly anaerobic, moderately thermophilic chemoautotroph isolated from a deep-sea hydrothermal vent polychaete nest in the Mid-Okinawa Trough.</title>
        <authorList>
            <person name="Nagata R."/>
            <person name="Takaki Y."/>
            <person name="Tame A."/>
            <person name="Nunoura T."/>
            <person name="Muto H."/>
            <person name="Mino S."/>
            <person name="Sawayama S."/>
            <person name="Takai K."/>
            <person name="Nakagawa S."/>
        </authorList>
    </citation>
    <scope>NUCLEOTIDE SEQUENCE [LARGE SCALE GENOMIC DNA]</scope>
    <source>
        <strain evidence="3 4">HS1857</strain>
    </source>
</reference>
<gene>
    <name evidence="3" type="ORF">LNAT_P0070</name>
</gene>
<dbReference type="InterPro" id="IPR038157">
    <property type="entry name" value="FeoA_core_dom"/>
</dbReference>
<dbReference type="Proteomes" id="UP000217944">
    <property type="component" value="Unassembled WGS sequence"/>
</dbReference>
<dbReference type="PANTHER" id="PTHR42954:SF2">
    <property type="entry name" value="FE(2+) TRANSPORT PROTEIN A"/>
    <property type="match status" value="1"/>
</dbReference>
<dbReference type="GO" id="GO:0046914">
    <property type="term" value="F:transition metal ion binding"/>
    <property type="evidence" value="ECO:0007669"/>
    <property type="project" value="InterPro"/>
</dbReference>
<dbReference type="Pfam" id="PF04023">
    <property type="entry name" value="FeoA"/>
    <property type="match status" value="1"/>
</dbReference>
<organism evidence="3 4">
    <name type="scientific">Lebetimonas natsushimae</name>
    <dbReference type="NCBI Taxonomy" id="1936991"/>
    <lineage>
        <taxon>Bacteria</taxon>
        <taxon>Pseudomonadati</taxon>
        <taxon>Campylobacterota</taxon>
        <taxon>Epsilonproteobacteria</taxon>
        <taxon>Nautiliales</taxon>
        <taxon>Nautiliaceae</taxon>
        <taxon>Lebetimonas</taxon>
    </lineage>
</organism>
<dbReference type="EMBL" id="BDME01000001">
    <property type="protein sequence ID" value="GAX86775.1"/>
    <property type="molecule type" value="Genomic_DNA"/>
</dbReference>
<dbReference type="PANTHER" id="PTHR42954">
    <property type="entry name" value="FE(2+) TRANSPORT PROTEIN A"/>
    <property type="match status" value="1"/>
</dbReference>
<feature type="domain" description="Ferrous iron transporter FeoA-like" evidence="2">
    <location>
        <begin position="4"/>
        <end position="76"/>
    </location>
</feature>
<evidence type="ECO:0000259" key="2">
    <source>
        <dbReference type="SMART" id="SM00899"/>
    </source>
</evidence>
<name>A0A292YBJ5_9BACT</name>
<dbReference type="InterPro" id="IPR007167">
    <property type="entry name" value="Fe-transptr_FeoA-like"/>
</dbReference>
<dbReference type="RefSeq" id="WP_238593948.1">
    <property type="nucleotide sequence ID" value="NZ_BDME01000001.1"/>
</dbReference>
<sequence>MSQKKLSQMLPQEKGIIKKIGNIEKLKERLLELGALKNTPIEVIRTAPFGDPIELKIGNTYVAIRKNEADKIDVELFKEKN</sequence>
<keyword evidence="4" id="KW-1185">Reference proteome</keyword>
<accession>A0A292YBJ5</accession>
<dbReference type="Gene3D" id="2.30.30.90">
    <property type="match status" value="1"/>
</dbReference>
<dbReference type="InterPro" id="IPR052713">
    <property type="entry name" value="FeoA"/>
</dbReference>
<evidence type="ECO:0000313" key="4">
    <source>
        <dbReference type="Proteomes" id="UP000217944"/>
    </source>
</evidence>
<evidence type="ECO:0000256" key="1">
    <source>
        <dbReference type="ARBA" id="ARBA00023004"/>
    </source>
</evidence>
<protein>
    <submittedName>
        <fullName evidence="3">Ferrous iron transport protein A</fullName>
    </submittedName>
</protein>
<dbReference type="InterPro" id="IPR008988">
    <property type="entry name" value="Transcriptional_repressor_C"/>
</dbReference>